<dbReference type="Proteomes" id="UP001652624">
    <property type="component" value="Chromosome 15"/>
</dbReference>
<dbReference type="InParanoid" id="A0A1S3A222"/>
<feature type="compositionally biased region" description="Low complexity" evidence="1">
    <location>
        <begin position="1"/>
        <end position="13"/>
    </location>
</feature>
<protein>
    <submittedName>
        <fullName evidence="3">Uncharacterized protein STUB1-DT isoform X1</fullName>
    </submittedName>
</protein>
<dbReference type="GeneID" id="103117927"/>
<dbReference type="GO" id="GO:0006281">
    <property type="term" value="P:DNA repair"/>
    <property type="evidence" value="ECO:0007669"/>
    <property type="project" value="InterPro"/>
</dbReference>
<evidence type="ECO:0000313" key="3">
    <source>
        <dbReference type="RefSeq" id="XP_007528123.2"/>
    </source>
</evidence>
<dbReference type="RefSeq" id="XP_007528123.2">
    <property type="nucleotide sequence ID" value="XM_007528061.3"/>
</dbReference>
<accession>A0A1S3A222</accession>
<dbReference type="AlphaFoldDB" id="A0A1S3A222"/>
<sequence length="328" mass="34951">MAPRGPSRSRLSARPPPAARAPSAWAAGTSGRRRARACATGRGAGPKGQAAGSRAPSAANMAAPCDLWECEDPGHWAAVLARHGEVLRARSGPQRRLAALDRWYQEELPAAIDSRAERHVTRPELEQLLSWKLARGRFRPRLQQLIHANPPELVVQRSASAFRLLPDASAAVTQLCALRGVGPATASAVLAAGAPEVVAFMSDEAVAAVSGLPAMRYTLKHYLLYLDQVQKRATALNRGGASGMWTPQRVETALWTWIVGQKLCPSLLPNLHRHQDTPANDDSGLRSTKLQPTELGCGLGPVQLSANAGHTSLDNALTKQEPAASAAE</sequence>
<dbReference type="PANTHER" id="PTHR21521">
    <property type="entry name" value="AMUN, ISOFORM A"/>
    <property type="match status" value="1"/>
</dbReference>
<dbReference type="PANTHER" id="PTHR21521:SF0">
    <property type="entry name" value="AMUN, ISOFORM A"/>
    <property type="match status" value="1"/>
</dbReference>
<dbReference type="eggNOG" id="ENOG502QR55">
    <property type="taxonomic scope" value="Eukaryota"/>
</dbReference>
<name>A0A1S3A222_ERIEU</name>
<feature type="compositionally biased region" description="Low complexity" evidence="1">
    <location>
        <begin position="20"/>
        <end position="30"/>
    </location>
</feature>
<feature type="region of interest" description="Disordered" evidence="1">
    <location>
        <begin position="1"/>
        <end position="55"/>
    </location>
</feature>
<gene>
    <name evidence="3" type="primary">STUB1-DT</name>
</gene>
<keyword evidence="2" id="KW-1185">Reference proteome</keyword>
<evidence type="ECO:0000256" key="1">
    <source>
        <dbReference type="SAM" id="MobiDB-lite"/>
    </source>
</evidence>
<dbReference type="FunCoup" id="A0A1S3A222">
    <property type="interactions" value="361"/>
</dbReference>
<proteinExistence type="predicted"/>
<dbReference type="OrthoDB" id="8249012at2759"/>
<organism evidence="2 3">
    <name type="scientific">Erinaceus europaeus</name>
    <name type="common">Western European hedgehog</name>
    <dbReference type="NCBI Taxonomy" id="9365"/>
    <lineage>
        <taxon>Eukaryota</taxon>
        <taxon>Metazoa</taxon>
        <taxon>Chordata</taxon>
        <taxon>Craniata</taxon>
        <taxon>Vertebrata</taxon>
        <taxon>Euteleostomi</taxon>
        <taxon>Mammalia</taxon>
        <taxon>Eutheria</taxon>
        <taxon>Laurasiatheria</taxon>
        <taxon>Eulipotyphla</taxon>
        <taxon>Erinaceidae</taxon>
        <taxon>Erinaceinae</taxon>
        <taxon>Erinaceus</taxon>
    </lineage>
</organism>
<evidence type="ECO:0000313" key="2">
    <source>
        <dbReference type="Proteomes" id="UP001652624"/>
    </source>
</evidence>
<dbReference type="GO" id="GO:0003824">
    <property type="term" value="F:catalytic activity"/>
    <property type="evidence" value="ECO:0007669"/>
    <property type="project" value="InterPro"/>
</dbReference>
<reference evidence="3" key="1">
    <citation type="submission" date="2025-08" db="UniProtKB">
        <authorList>
            <consortium name="RefSeq"/>
        </authorList>
    </citation>
    <scope>IDENTIFICATION</scope>
</reference>